<dbReference type="GO" id="GO:0010038">
    <property type="term" value="P:response to metal ion"/>
    <property type="evidence" value="ECO:0007669"/>
    <property type="project" value="InterPro"/>
</dbReference>
<dbReference type="PANTHER" id="PTHR23419:SF8">
    <property type="entry name" value="FI09726P"/>
    <property type="match status" value="1"/>
</dbReference>
<comment type="similarity">
    <text evidence="1">Belongs to the CutA family.</text>
</comment>
<dbReference type="RefSeq" id="WP_102068272.1">
    <property type="nucleotide sequence ID" value="NZ_PDNV01000001.1"/>
</dbReference>
<dbReference type="EMBL" id="PDNV01000001">
    <property type="protein sequence ID" value="PLC55800.1"/>
    <property type="molecule type" value="Genomic_DNA"/>
</dbReference>
<dbReference type="GO" id="GO:0005507">
    <property type="term" value="F:copper ion binding"/>
    <property type="evidence" value="ECO:0007669"/>
    <property type="project" value="TreeGrafter"/>
</dbReference>
<gene>
    <name evidence="2" type="ORF">CR155_01740</name>
</gene>
<dbReference type="AlphaFoldDB" id="A0A2N4ULB2"/>
<protein>
    <submittedName>
        <fullName evidence="2">Divalent-cation tolerance protein CutA</fullName>
    </submittedName>
</protein>
<dbReference type="SUPFAM" id="SSF54913">
    <property type="entry name" value="GlnB-like"/>
    <property type="match status" value="1"/>
</dbReference>
<comment type="caution">
    <text evidence="2">The sequence shown here is derived from an EMBL/GenBank/DDBJ whole genome shotgun (WGS) entry which is preliminary data.</text>
</comment>
<accession>A0A2N4ULB2</accession>
<keyword evidence="3" id="KW-1185">Reference proteome</keyword>
<organism evidence="2 3">
    <name type="scientific">Pollutimonas nitritireducens</name>
    <dbReference type="NCBI Taxonomy" id="2045209"/>
    <lineage>
        <taxon>Bacteria</taxon>
        <taxon>Pseudomonadati</taxon>
        <taxon>Pseudomonadota</taxon>
        <taxon>Betaproteobacteria</taxon>
        <taxon>Burkholderiales</taxon>
        <taxon>Alcaligenaceae</taxon>
        <taxon>Pollutimonas</taxon>
    </lineage>
</organism>
<evidence type="ECO:0000256" key="1">
    <source>
        <dbReference type="ARBA" id="ARBA00010169"/>
    </source>
</evidence>
<dbReference type="OrthoDB" id="37622at2"/>
<dbReference type="InterPro" id="IPR004323">
    <property type="entry name" value="Ion_tolerance_CutA"/>
</dbReference>
<name>A0A2N4ULB2_9BURK</name>
<reference evidence="2 3" key="1">
    <citation type="submission" date="2017-10" db="EMBL/GenBank/DDBJ databases">
        <title>Two draft genome sequences of Pusillimonas sp. strains isolated from a nitrate- and radionuclide-contaminated groundwater in Russia.</title>
        <authorList>
            <person name="Grouzdev D.S."/>
            <person name="Tourova T.P."/>
            <person name="Goeva M.A."/>
            <person name="Babich T.L."/>
            <person name="Sokolova D.S."/>
            <person name="Abdullin R."/>
            <person name="Poltaraus A.B."/>
            <person name="Toshchakov S.V."/>
            <person name="Nazina T.N."/>
        </authorList>
    </citation>
    <scope>NUCLEOTIDE SEQUENCE [LARGE SCALE GENOMIC DNA]</scope>
    <source>
        <strain evidence="2 3">JR1/69-2-13</strain>
    </source>
</reference>
<dbReference type="Proteomes" id="UP000234328">
    <property type="component" value="Unassembled WGS sequence"/>
</dbReference>
<dbReference type="Pfam" id="PF03091">
    <property type="entry name" value="CutA1"/>
    <property type="match status" value="1"/>
</dbReference>
<sequence>MSTFIPSDHTGGAAASAAVNGRARLEQADDIVVLLSNAPDMLLAKRIAHVLVEEHLAACVNLGAAMLSMYMWEGVLEGTEEIPLTIKTTVTRAPELVARLAELHPYEVPEVLVMGVSGGSASYLDWCRTQTALNRSRI</sequence>
<evidence type="ECO:0000313" key="3">
    <source>
        <dbReference type="Proteomes" id="UP000234328"/>
    </source>
</evidence>
<dbReference type="InterPro" id="IPR011322">
    <property type="entry name" value="N-reg_PII-like_a/b"/>
</dbReference>
<proteinExistence type="inferred from homology"/>
<evidence type="ECO:0000313" key="2">
    <source>
        <dbReference type="EMBL" id="PLC55800.1"/>
    </source>
</evidence>
<dbReference type="InterPro" id="IPR015867">
    <property type="entry name" value="N-reg_PII/ATP_PRibTrfase_C"/>
</dbReference>
<dbReference type="Gene3D" id="3.30.70.120">
    <property type="match status" value="1"/>
</dbReference>
<dbReference type="PANTHER" id="PTHR23419">
    <property type="entry name" value="DIVALENT CATION TOLERANCE CUTA-RELATED"/>
    <property type="match status" value="1"/>
</dbReference>